<feature type="compositionally biased region" description="Basic and acidic residues" evidence="1">
    <location>
        <begin position="1"/>
        <end position="13"/>
    </location>
</feature>
<dbReference type="OrthoDB" id="2617663at2"/>
<gene>
    <name evidence="2" type="ORF">C7445_10374</name>
</gene>
<sequence>MQHVDRETHDHHGSHGRHHKPGRAPHDHPKHGIGPQTFRRGRALAFLETLNVRRATLIRQLEQPELTSIHPVIAGELKAVDMMRDEFMAMFDLRDTQEDTDNYEAPQTKHTTPPNTEQPIEPSDQTESDA</sequence>
<comment type="caution">
    <text evidence="2">The sequence shown here is derived from an EMBL/GenBank/DDBJ whole genome shotgun (WGS) entry which is preliminary data.</text>
</comment>
<reference evidence="2 3" key="1">
    <citation type="submission" date="2019-03" db="EMBL/GenBank/DDBJ databases">
        <title>Genomic Encyclopedia of Type Strains, Phase IV (KMG-IV): sequencing the most valuable type-strain genomes for metagenomic binning, comparative biology and taxonomic classification.</title>
        <authorList>
            <person name="Goeker M."/>
        </authorList>
    </citation>
    <scope>NUCLEOTIDE SEQUENCE [LARGE SCALE GENOMIC DNA]</scope>
    <source>
        <strain evidence="2 3">DSM 17974</strain>
    </source>
</reference>
<dbReference type="Proteomes" id="UP000294581">
    <property type="component" value="Unassembled WGS sequence"/>
</dbReference>
<evidence type="ECO:0000313" key="3">
    <source>
        <dbReference type="Proteomes" id="UP000294581"/>
    </source>
</evidence>
<protein>
    <submittedName>
        <fullName evidence="2">Uncharacterized protein</fullName>
    </submittedName>
</protein>
<dbReference type="AlphaFoldDB" id="A0A4V3HER5"/>
<dbReference type="EMBL" id="SORF01000003">
    <property type="protein sequence ID" value="TDY50031.1"/>
    <property type="molecule type" value="Genomic_DNA"/>
</dbReference>
<feature type="region of interest" description="Disordered" evidence="1">
    <location>
        <begin position="94"/>
        <end position="130"/>
    </location>
</feature>
<feature type="compositionally biased region" description="Basic residues" evidence="1">
    <location>
        <begin position="14"/>
        <end position="31"/>
    </location>
</feature>
<evidence type="ECO:0000313" key="2">
    <source>
        <dbReference type="EMBL" id="TDY50031.1"/>
    </source>
</evidence>
<organism evidence="2 3">
    <name type="scientific">Alicyclobacillus sacchari</name>
    <dbReference type="NCBI Taxonomy" id="392010"/>
    <lineage>
        <taxon>Bacteria</taxon>
        <taxon>Bacillati</taxon>
        <taxon>Bacillota</taxon>
        <taxon>Bacilli</taxon>
        <taxon>Bacillales</taxon>
        <taxon>Alicyclobacillaceae</taxon>
        <taxon>Alicyclobacillus</taxon>
    </lineage>
</organism>
<feature type="compositionally biased region" description="Polar residues" evidence="1">
    <location>
        <begin position="108"/>
        <end position="118"/>
    </location>
</feature>
<feature type="region of interest" description="Disordered" evidence="1">
    <location>
        <begin position="1"/>
        <end position="36"/>
    </location>
</feature>
<keyword evidence="3" id="KW-1185">Reference proteome</keyword>
<evidence type="ECO:0000256" key="1">
    <source>
        <dbReference type="SAM" id="MobiDB-lite"/>
    </source>
</evidence>
<name>A0A4V3HER5_9BACL</name>
<accession>A0A4V3HER5</accession>
<proteinExistence type="predicted"/>
<dbReference type="RefSeq" id="WP_134158771.1">
    <property type="nucleotide sequence ID" value="NZ_BSUS01000001.1"/>
</dbReference>